<comment type="caution">
    <text evidence="1">The sequence shown here is derived from an EMBL/GenBank/DDBJ whole genome shotgun (WGS) entry which is preliminary data.</text>
</comment>
<proteinExistence type="predicted"/>
<evidence type="ECO:0000313" key="2">
    <source>
        <dbReference type="Proteomes" id="UP001157502"/>
    </source>
</evidence>
<protein>
    <submittedName>
        <fullName evidence="1">Uncharacterized protein</fullName>
    </submittedName>
</protein>
<organism evidence="1 2">
    <name type="scientific">Dallia pectoralis</name>
    <name type="common">Alaska blackfish</name>
    <dbReference type="NCBI Taxonomy" id="75939"/>
    <lineage>
        <taxon>Eukaryota</taxon>
        <taxon>Metazoa</taxon>
        <taxon>Chordata</taxon>
        <taxon>Craniata</taxon>
        <taxon>Vertebrata</taxon>
        <taxon>Euteleostomi</taxon>
        <taxon>Actinopterygii</taxon>
        <taxon>Neopterygii</taxon>
        <taxon>Teleostei</taxon>
        <taxon>Protacanthopterygii</taxon>
        <taxon>Esociformes</taxon>
        <taxon>Umbridae</taxon>
        <taxon>Dallia</taxon>
    </lineage>
</organism>
<gene>
    <name evidence="1" type="ORF">DPEC_G00118820</name>
</gene>
<sequence>MSFLLYINTMSLVLLTLMGALFYHFLRWQVVYAYYLFLAYLQDSKLRNRQTAYSYDAFVSYNFHDEPWVLEKLLPELEDHQGRRLCLHHRDFQPGKPIVENIADAIYGSRKTICVISRRYLESEWCSREIQVASFRLFDEQKDVLILVFLEEIPAQMLSPYHSLRRILKRRSYLSWPRAREHTEIFWQKLRVALDSTDGPADQNHVLNI</sequence>
<reference evidence="1" key="1">
    <citation type="submission" date="2021-05" db="EMBL/GenBank/DDBJ databases">
        <authorList>
            <person name="Pan Q."/>
            <person name="Jouanno E."/>
            <person name="Zahm M."/>
            <person name="Klopp C."/>
            <person name="Cabau C."/>
            <person name="Louis A."/>
            <person name="Berthelot C."/>
            <person name="Parey E."/>
            <person name="Roest Crollius H."/>
            <person name="Montfort J."/>
            <person name="Robinson-Rechavi M."/>
            <person name="Bouchez O."/>
            <person name="Lampietro C."/>
            <person name="Lopez Roques C."/>
            <person name="Donnadieu C."/>
            <person name="Postlethwait J."/>
            <person name="Bobe J."/>
            <person name="Dillon D."/>
            <person name="Chandos A."/>
            <person name="von Hippel F."/>
            <person name="Guiguen Y."/>
        </authorList>
    </citation>
    <scope>NUCLEOTIDE SEQUENCE</scope>
    <source>
        <strain evidence="1">YG-Jan2019</strain>
    </source>
</reference>
<keyword evidence="2" id="KW-1185">Reference proteome</keyword>
<evidence type="ECO:0000313" key="1">
    <source>
        <dbReference type="EMBL" id="KAJ8005521.1"/>
    </source>
</evidence>
<dbReference type="EMBL" id="CM055737">
    <property type="protein sequence ID" value="KAJ8005521.1"/>
    <property type="molecule type" value="Genomic_DNA"/>
</dbReference>
<accession>A0ACC2GPE0</accession>
<name>A0ACC2GPE0_DALPE</name>
<dbReference type="Proteomes" id="UP001157502">
    <property type="component" value="Chromosome 10"/>
</dbReference>